<evidence type="ECO:0000313" key="15">
    <source>
        <dbReference type="Proteomes" id="UP000192477"/>
    </source>
</evidence>
<evidence type="ECO:0000256" key="1">
    <source>
        <dbReference type="ARBA" id="ARBA00004496"/>
    </source>
</evidence>
<feature type="binding site" evidence="12">
    <location>
        <begin position="195"/>
        <end position="196"/>
    </location>
    <ligand>
        <name>substrate</name>
    </ligand>
</feature>
<dbReference type="PANTHER" id="PTHR48109">
    <property type="entry name" value="DIHYDROOROTATE DEHYDROGENASE (QUINONE), MITOCHONDRIAL-RELATED"/>
    <property type="match status" value="1"/>
</dbReference>
<feature type="domain" description="Dihydroorotate dehydrogenase catalytic" evidence="13">
    <location>
        <begin position="6"/>
        <end position="289"/>
    </location>
</feature>
<evidence type="ECO:0000256" key="7">
    <source>
        <dbReference type="ARBA" id="ARBA00022643"/>
    </source>
</evidence>
<keyword evidence="10" id="KW-0520">NAD</keyword>
<comment type="caution">
    <text evidence="14">The sequence shown here is derived from an EMBL/GenBank/DDBJ whole genome shotgun (WGS) entry which is preliminary data.</text>
</comment>
<evidence type="ECO:0000256" key="6">
    <source>
        <dbReference type="ARBA" id="ARBA00022630"/>
    </source>
</evidence>
<dbReference type="NCBIfam" id="NF005574">
    <property type="entry name" value="PRK07259.1"/>
    <property type="match status" value="1"/>
</dbReference>
<feature type="binding site" evidence="12">
    <location>
        <position position="220"/>
    </location>
    <ligand>
        <name>FMN</name>
        <dbReference type="ChEBI" id="CHEBI:58210"/>
    </ligand>
</feature>
<dbReference type="PANTHER" id="PTHR48109:SF1">
    <property type="entry name" value="DIHYDROOROTATE DEHYDROGENASE (FUMARATE)"/>
    <property type="match status" value="1"/>
</dbReference>
<feature type="binding site" evidence="12">
    <location>
        <position position="102"/>
    </location>
    <ligand>
        <name>FMN</name>
        <dbReference type="ChEBI" id="CHEBI:58210"/>
    </ligand>
</feature>
<keyword evidence="8 12" id="KW-0665">Pyrimidine biosynthesis</keyword>
<name>A0A1V8YLZ1_9ENTE</name>
<dbReference type="InterPro" id="IPR012135">
    <property type="entry name" value="Dihydroorotate_DH_1_2"/>
</dbReference>
<dbReference type="SUPFAM" id="SSF51395">
    <property type="entry name" value="FMN-linked oxidoreductases"/>
    <property type="match status" value="1"/>
</dbReference>
<keyword evidence="7 12" id="KW-0288">FMN</keyword>
<evidence type="ECO:0000256" key="2">
    <source>
        <dbReference type="ARBA" id="ARBA00004715"/>
    </source>
</evidence>
<evidence type="ECO:0000256" key="8">
    <source>
        <dbReference type="ARBA" id="ARBA00022975"/>
    </source>
</evidence>
<dbReference type="PIRSF" id="PIRSF000164">
    <property type="entry name" value="DHO_oxidase"/>
    <property type="match status" value="1"/>
</dbReference>
<dbReference type="FunFam" id="3.20.20.70:FF:000069">
    <property type="entry name" value="Dihydroorotate dehydrogenase"/>
    <property type="match status" value="1"/>
</dbReference>
<dbReference type="HAMAP" id="MF_00224">
    <property type="entry name" value="DHO_dh_type1"/>
    <property type="match status" value="1"/>
</dbReference>
<dbReference type="Gene3D" id="3.20.20.70">
    <property type="entry name" value="Aldolase class I"/>
    <property type="match status" value="1"/>
</dbReference>
<evidence type="ECO:0000256" key="4">
    <source>
        <dbReference type="ARBA" id="ARBA00011669"/>
    </source>
</evidence>
<comment type="subcellular location">
    <subcellularLocation>
        <location evidence="1 12">Cytoplasm</location>
    </subcellularLocation>
</comment>
<feature type="active site" description="Nucleophile" evidence="12">
    <location>
        <position position="133"/>
    </location>
</feature>
<dbReference type="GO" id="GO:0006207">
    <property type="term" value="P:'de novo' pyrimidine nucleobase biosynthetic process"/>
    <property type="evidence" value="ECO:0007669"/>
    <property type="project" value="InterPro"/>
</dbReference>
<feature type="binding site" evidence="12">
    <location>
        <begin position="246"/>
        <end position="247"/>
    </location>
    <ligand>
        <name>FMN</name>
        <dbReference type="ChEBI" id="CHEBI:58210"/>
    </ligand>
</feature>
<dbReference type="InterPro" id="IPR033888">
    <property type="entry name" value="DHOD_1B"/>
</dbReference>
<evidence type="ECO:0000256" key="11">
    <source>
        <dbReference type="ARBA" id="ARBA00048996"/>
    </source>
</evidence>
<comment type="pathway">
    <text evidence="2">Pyrimidine metabolism; UMP biosynthesis via de novo pathway; orotate from (S)-dihydroorotate (NAD(+) route): step 1/1.</text>
</comment>
<dbReference type="InterPro" id="IPR005720">
    <property type="entry name" value="Dihydroorotate_DH_cat"/>
</dbReference>
<dbReference type="GO" id="GO:0044205">
    <property type="term" value="P:'de novo' UMP biosynthetic process"/>
    <property type="evidence" value="ECO:0007669"/>
    <property type="project" value="UniProtKB-UniRule"/>
</dbReference>
<dbReference type="EMBL" id="MJEA01000001">
    <property type="protein sequence ID" value="OQO71397.1"/>
    <property type="molecule type" value="Genomic_DNA"/>
</dbReference>
<feature type="binding site" evidence="12">
    <location>
        <begin position="47"/>
        <end position="48"/>
    </location>
    <ligand>
        <name>FMN</name>
        <dbReference type="ChEBI" id="CHEBI:58210"/>
    </ligand>
</feature>
<evidence type="ECO:0000313" key="14">
    <source>
        <dbReference type="EMBL" id="OQO71397.1"/>
    </source>
</evidence>
<accession>A0A1V8YLZ1</accession>
<keyword evidence="5 12" id="KW-0963">Cytoplasm</keyword>
<dbReference type="Pfam" id="PF01180">
    <property type="entry name" value="DHO_dh"/>
    <property type="match status" value="1"/>
</dbReference>
<dbReference type="EC" id="1.3.-.-" evidence="12"/>
<dbReference type="GO" id="GO:0004589">
    <property type="term" value="F:dihydroorotate dehydrogenase (NAD+) activity"/>
    <property type="evidence" value="ECO:0007669"/>
    <property type="project" value="UniProtKB-EC"/>
</dbReference>
<feature type="binding site" evidence="12">
    <location>
        <position position="168"/>
    </location>
    <ligand>
        <name>FMN</name>
        <dbReference type="ChEBI" id="CHEBI:58210"/>
    </ligand>
</feature>
<comment type="function">
    <text evidence="12">Catalyzes the conversion of dihydroorotate to orotate.</text>
</comment>
<sequence length="310" mass="33104">MSHNPLAVQLPGLDLKNPIMPASGCFGFGKEYGKYYDLNQLGSIMVKATTPKARFGNPTPRVAETPSGMLNAIGLQNPGLEVVMNELLPELEIYPDLPIIANVAGACQEDYVEVCRKIGQAPNVKAIELNISCPNVKHGGIAFGTDPEVAFDLTQAVKKVASVPIYVKLSPNVTDIVPIAQAIESGGADGFTMINTLLGMRIDLKTRKPILANQTGGLSGPAIKPVAIRLINQVSAISNLPIIGMGGVQTVDDVLEMFMAGASAVAVGTANFTDPYICPKLINELPIRMAELGIESLEQLIREVREERMQ</sequence>
<keyword evidence="9 12" id="KW-0560">Oxidoreductase</keyword>
<comment type="catalytic activity">
    <reaction evidence="12">
        <text>(S)-dihydroorotate + A = orotate + AH2</text>
        <dbReference type="Rhea" id="RHEA:18073"/>
        <dbReference type="ChEBI" id="CHEBI:13193"/>
        <dbReference type="ChEBI" id="CHEBI:17499"/>
        <dbReference type="ChEBI" id="CHEBI:30839"/>
        <dbReference type="ChEBI" id="CHEBI:30864"/>
    </reaction>
</comment>
<protein>
    <recommendedName>
        <fullName evidence="12">Dihydroorotate dehydrogenase</fullName>
        <shortName evidence="12">DHOD</shortName>
        <shortName evidence="12">DHODase</shortName>
        <shortName evidence="12">DHOdehase</shortName>
        <ecNumber evidence="12">1.3.-.-</ecNumber>
    </recommendedName>
</protein>
<comment type="catalytic activity">
    <reaction evidence="11">
        <text>(S)-dihydroorotate + NAD(+) = orotate + NADH + H(+)</text>
        <dbReference type="Rhea" id="RHEA:13513"/>
        <dbReference type="ChEBI" id="CHEBI:15378"/>
        <dbReference type="ChEBI" id="CHEBI:30839"/>
        <dbReference type="ChEBI" id="CHEBI:30864"/>
        <dbReference type="ChEBI" id="CHEBI:57540"/>
        <dbReference type="ChEBI" id="CHEBI:57945"/>
        <dbReference type="EC" id="1.3.1.14"/>
    </reaction>
</comment>
<dbReference type="InterPro" id="IPR013785">
    <property type="entry name" value="Aldolase_TIM"/>
</dbReference>
<dbReference type="PROSITE" id="PS00912">
    <property type="entry name" value="DHODEHASE_2"/>
    <property type="match status" value="1"/>
</dbReference>
<feature type="binding site" evidence="12">
    <location>
        <position position="130"/>
    </location>
    <ligand>
        <name>FMN</name>
        <dbReference type="ChEBI" id="CHEBI:58210"/>
    </ligand>
</feature>
<dbReference type="STRING" id="112904.BH747_00765"/>
<dbReference type="Proteomes" id="UP000192477">
    <property type="component" value="Unassembled WGS sequence"/>
</dbReference>
<feature type="binding site" evidence="12">
    <location>
        <begin position="268"/>
        <end position="269"/>
    </location>
    <ligand>
        <name>FMN</name>
        <dbReference type="ChEBI" id="CHEBI:58210"/>
    </ligand>
</feature>
<reference evidence="14 15" key="1">
    <citation type="journal article" date="2017" name="BMC Microbiol.">
        <title>Comparative genomics of Enterococcus spp. isolated from bovine feces.</title>
        <authorList>
            <person name="Beukers A.G."/>
            <person name="Zaheer R."/>
            <person name="Goji N."/>
            <person name="Amoako K.K."/>
            <person name="Chaves A.V."/>
            <person name="Ward M.P."/>
            <person name="McAllister T.A."/>
        </authorList>
    </citation>
    <scope>NUCLEOTIDE SEQUENCE [LARGE SCALE GENOMIC DNA]</scope>
    <source>
        <strain evidence="14 15">F1129D 143</strain>
    </source>
</reference>
<dbReference type="OrthoDB" id="9794954at2"/>
<dbReference type="RefSeq" id="WP_081181466.1">
    <property type="nucleotide sequence ID" value="NZ_MJEA01000001.1"/>
</dbReference>
<dbReference type="UniPathway" id="UPA00070"/>
<feature type="binding site" evidence="12">
    <location>
        <position position="47"/>
    </location>
    <ligand>
        <name>substrate</name>
    </ligand>
</feature>
<evidence type="ECO:0000256" key="3">
    <source>
        <dbReference type="ARBA" id="ARBA00008008"/>
    </source>
</evidence>
<dbReference type="InterPro" id="IPR024920">
    <property type="entry name" value="Dihydroorotate_DH_1"/>
</dbReference>
<evidence type="ECO:0000259" key="13">
    <source>
        <dbReference type="Pfam" id="PF01180"/>
    </source>
</evidence>
<feature type="binding site" evidence="12">
    <location>
        <position position="23"/>
    </location>
    <ligand>
        <name>FMN</name>
        <dbReference type="ChEBI" id="CHEBI:58210"/>
    </ligand>
</feature>
<dbReference type="AlphaFoldDB" id="A0A1V8YLZ1"/>
<evidence type="ECO:0000256" key="9">
    <source>
        <dbReference type="ARBA" id="ARBA00023002"/>
    </source>
</evidence>
<keyword evidence="6 12" id="KW-0285">Flavoprotein</keyword>
<organism evidence="14 15">
    <name type="scientific">Enterococcus villorum</name>
    <dbReference type="NCBI Taxonomy" id="112904"/>
    <lineage>
        <taxon>Bacteria</taxon>
        <taxon>Bacillati</taxon>
        <taxon>Bacillota</taxon>
        <taxon>Bacilli</taxon>
        <taxon>Lactobacillales</taxon>
        <taxon>Enterococcaceae</taxon>
        <taxon>Enterococcus</taxon>
    </lineage>
</organism>
<feature type="binding site" evidence="12">
    <location>
        <begin position="71"/>
        <end position="75"/>
    </location>
    <ligand>
        <name>substrate</name>
    </ligand>
</feature>
<feature type="binding site" evidence="12">
    <location>
        <position position="194"/>
    </location>
    <ligand>
        <name>FMN</name>
        <dbReference type="ChEBI" id="CHEBI:58210"/>
    </ligand>
</feature>
<evidence type="ECO:0000256" key="5">
    <source>
        <dbReference type="ARBA" id="ARBA00022490"/>
    </source>
</evidence>
<dbReference type="InterPro" id="IPR050074">
    <property type="entry name" value="DHO_dehydrogenase"/>
</dbReference>
<comment type="similarity">
    <text evidence="3 12">Belongs to the dihydroorotate dehydrogenase family. Type 1 subfamily.</text>
</comment>
<dbReference type="PROSITE" id="PS00911">
    <property type="entry name" value="DHODEHASE_1"/>
    <property type="match status" value="1"/>
</dbReference>
<gene>
    <name evidence="12" type="primary">pyrD</name>
    <name evidence="14" type="ORF">BH747_00765</name>
</gene>
<evidence type="ECO:0000256" key="10">
    <source>
        <dbReference type="ARBA" id="ARBA00023027"/>
    </source>
</evidence>
<dbReference type="InterPro" id="IPR001295">
    <property type="entry name" value="Dihydroorotate_DH_CS"/>
</dbReference>
<dbReference type="InterPro" id="IPR049622">
    <property type="entry name" value="Dihydroorotate_DH_I"/>
</dbReference>
<proteinExistence type="inferred from homology"/>
<dbReference type="NCBIfam" id="TIGR01037">
    <property type="entry name" value="pyrD_sub1_fam"/>
    <property type="match status" value="1"/>
</dbReference>
<comment type="subunit">
    <text evidence="4">Heterotetramer of 2 PyrK and 2 PyrD type B subunits.</text>
</comment>
<comment type="cofactor">
    <cofactor evidence="12">
        <name>FMN</name>
        <dbReference type="ChEBI" id="CHEBI:58210"/>
    </cofactor>
    <text evidence="12">Binds 1 FMN per subunit.</text>
</comment>
<feature type="binding site" evidence="12">
    <location>
        <position position="130"/>
    </location>
    <ligand>
        <name>substrate</name>
    </ligand>
</feature>
<dbReference type="CDD" id="cd04740">
    <property type="entry name" value="DHOD_1B_like"/>
    <property type="match status" value="1"/>
</dbReference>
<dbReference type="GO" id="GO:0005737">
    <property type="term" value="C:cytoplasm"/>
    <property type="evidence" value="ECO:0007669"/>
    <property type="project" value="UniProtKB-SubCell"/>
</dbReference>
<evidence type="ECO:0000256" key="12">
    <source>
        <dbReference type="HAMAP-Rule" id="MF_00224"/>
    </source>
</evidence>